<proteinExistence type="predicted"/>
<dbReference type="PANTHER" id="PTHR10272">
    <property type="entry name" value="PLATELET-ACTIVATING FACTOR ACETYLHYDROLASE"/>
    <property type="match status" value="1"/>
</dbReference>
<keyword evidence="1 5" id="KW-0378">Hydrolase</keyword>
<accession>A0A2T4J7V7</accession>
<dbReference type="PANTHER" id="PTHR10272:SF0">
    <property type="entry name" value="PLATELET-ACTIVATING FACTOR ACETYLHYDROLASE"/>
    <property type="match status" value="1"/>
</dbReference>
<feature type="region of interest" description="Disordered" evidence="4">
    <location>
        <begin position="1"/>
        <end position="22"/>
    </location>
</feature>
<evidence type="ECO:0000313" key="6">
    <source>
        <dbReference type="Proteomes" id="UP000241362"/>
    </source>
</evidence>
<evidence type="ECO:0000256" key="1">
    <source>
        <dbReference type="ARBA" id="ARBA00022801"/>
    </source>
</evidence>
<dbReference type="Gene3D" id="3.40.50.1820">
    <property type="entry name" value="alpha/beta hydrolase"/>
    <property type="match status" value="2"/>
</dbReference>
<dbReference type="Pfam" id="PF03403">
    <property type="entry name" value="PAF-AH_p_II"/>
    <property type="match status" value="1"/>
</dbReference>
<keyword evidence="3" id="KW-0443">Lipid metabolism</keyword>
<dbReference type="GO" id="GO:0016042">
    <property type="term" value="P:lipid catabolic process"/>
    <property type="evidence" value="ECO:0007669"/>
    <property type="project" value="UniProtKB-KW"/>
</dbReference>
<dbReference type="SUPFAM" id="SSF53474">
    <property type="entry name" value="alpha/beta-Hydrolases"/>
    <property type="match status" value="1"/>
</dbReference>
<keyword evidence="2" id="KW-0442">Lipid degradation</keyword>
<dbReference type="InterPro" id="IPR029058">
    <property type="entry name" value="AB_hydrolase_fold"/>
</dbReference>
<dbReference type="AlphaFoldDB" id="A0A2T4J7V7"/>
<keyword evidence="6" id="KW-1185">Reference proteome</keyword>
<sequence>MQNRIDQIRPDAPAGAQRGPHPVGVRTLTVISPDQPDVFGEAGARVDRPLTVELWYPAAAPGAGGANYPTLLRDGHRAVVLHGSAGRDAEPAAGDFPLVILSHGYPGNRLFMGHFGEHLASHGYRVASIDHLDSTYGDAAYLANNGLSSTLVHRPGDVAAVAAELGGSYAVIGHSMGGYGALVLAGAGVAEPALSGGMAPPHDLWRGCATPVPPPALKAILPIGPWGRQRGLWDAAGLAAMRLPCLLMGGRADGVSGYDTGIRCIFNEVAGPAWLLTFEHAGHCAGAAIPAPAEAWEPSPHMQWPPYSHYADPVWDAVAMNNIAQHFALAFLDVHLKGNAERASVLGEDWPKHGFAGGQAPGLRLERRG</sequence>
<protein>
    <submittedName>
        <fullName evidence="5">Dienelactone hydrolase</fullName>
    </submittedName>
</protein>
<evidence type="ECO:0000256" key="2">
    <source>
        <dbReference type="ARBA" id="ARBA00022963"/>
    </source>
</evidence>
<dbReference type="GO" id="GO:0003847">
    <property type="term" value="F:1-alkyl-2-acetylglycerophosphocholine esterase activity"/>
    <property type="evidence" value="ECO:0007669"/>
    <property type="project" value="TreeGrafter"/>
</dbReference>
<organism evidence="5 6">
    <name type="scientific">Fuscovulum blasticum DSM 2131</name>
    <dbReference type="NCBI Taxonomy" id="1188250"/>
    <lineage>
        <taxon>Bacteria</taxon>
        <taxon>Pseudomonadati</taxon>
        <taxon>Pseudomonadota</taxon>
        <taxon>Alphaproteobacteria</taxon>
        <taxon>Rhodobacterales</taxon>
        <taxon>Paracoccaceae</taxon>
        <taxon>Pseudogemmobacter</taxon>
    </lineage>
</organism>
<evidence type="ECO:0000256" key="3">
    <source>
        <dbReference type="ARBA" id="ARBA00023098"/>
    </source>
</evidence>
<gene>
    <name evidence="5" type="ORF">C5F44_11825</name>
</gene>
<reference evidence="5 6" key="1">
    <citation type="submission" date="2018-03" db="EMBL/GenBank/DDBJ databases">
        <title>Rhodobacter blasticus.</title>
        <authorList>
            <person name="Meyer T.E."/>
            <person name="Miller S."/>
            <person name="Lodha T."/>
            <person name="Gandham S."/>
            <person name="Chintalapati S."/>
            <person name="Chintalapati V.R."/>
        </authorList>
    </citation>
    <scope>NUCLEOTIDE SEQUENCE [LARGE SCALE GENOMIC DNA]</scope>
    <source>
        <strain evidence="5 6">DSM 2131</strain>
    </source>
</reference>
<evidence type="ECO:0000313" key="5">
    <source>
        <dbReference type="EMBL" id="PTE13996.1"/>
    </source>
</evidence>
<dbReference type="EMBL" id="PZKE01000010">
    <property type="protein sequence ID" value="PTE13996.1"/>
    <property type="molecule type" value="Genomic_DNA"/>
</dbReference>
<dbReference type="RefSeq" id="WP_107673740.1">
    <property type="nucleotide sequence ID" value="NZ_PZKE01000010.1"/>
</dbReference>
<dbReference type="Proteomes" id="UP000241362">
    <property type="component" value="Unassembled WGS sequence"/>
</dbReference>
<evidence type="ECO:0000256" key="4">
    <source>
        <dbReference type="SAM" id="MobiDB-lite"/>
    </source>
</evidence>
<comment type="caution">
    <text evidence="5">The sequence shown here is derived from an EMBL/GenBank/DDBJ whole genome shotgun (WGS) entry which is preliminary data.</text>
</comment>
<name>A0A2T4J7V7_FUSBL</name>